<dbReference type="GO" id="GO:0003755">
    <property type="term" value="F:peptidyl-prolyl cis-trans isomerase activity"/>
    <property type="evidence" value="ECO:0007669"/>
    <property type="project" value="UniProtKB-KW"/>
</dbReference>
<evidence type="ECO:0000256" key="2">
    <source>
        <dbReference type="ARBA" id="ARBA00007656"/>
    </source>
</evidence>
<dbReference type="AlphaFoldDB" id="A0A918UU97"/>
<keyword evidence="5 8" id="KW-0697">Rotamase</keyword>
<dbReference type="InterPro" id="IPR050245">
    <property type="entry name" value="PrsA_foldase"/>
</dbReference>
<evidence type="ECO:0000256" key="5">
    <source>
        <dbReference type="ARBA" id="ARBA00023110"/>
    </source>
</evidence>
<accession>A0A918UU97</accession>
<dbReference type="PROSITE" id="PS51257">
    <property type="entry name" value="PROKAR_LIPOPROTEIN"/>
    <property type="match status" value="1"/>
</dbReference>
<dbReference type="SUPFAM" id="SSF109998">
    <property type="entry name" value="Triger factor/SurA peptide-binding domain-like"/>
    <property type="match status" value="1"/>
</dbReference>
<evidence type="ECO:0000256" key="1">
    <source>
        <dbReference type="ARBA" id="ARBA00000971"/>
    </source>
</evidence>
<dbReference type="SUPFAM" id="SSF54534">
    <property type="entry name" value="FKBP-like"/>
    <property type="match status" value="1"/>
</dbReference>
<feature type="domain" description="PpiC" evidence="10">
    <location>
        <begin position="151"/>
        <end position="241"/>
    </location>
</feature>
<comment type="catalytic activity">
    <reaction evidence="1">
        <text>[protein]-peptidylproline (omega=180) = [protein]-peptidylproline (omega=0)</text>
        <dbReference type="Rhea" id="RHEA:16237"/>
        <dbReference type="Rhea" id="RHEA-COMP:10747"/>
        <dbReference type="Rhea" id="RHEA-COMP:10748"/>
        <dbReference type="ChEBI" id="CHEBI:83833"/>
        <dbReference type="ChEBI" id="CHEBI:83834"/>
        <dbReference type="EC" id="5.2.1.8"/>
    </reaction>
</comment>
<sequence length="323" mass="34920">MGFGMGKGKIVLAVTGLMMALVISACDKPSINEPAPEPGDTAVAKIEDQTVWASDVRNEAVAQGLIGEGEPLDITSDLFRRMLEEVIDQKLLAREAVKNGLDKSIVAQRRLAAARERILGDMLVENTVDAAIDDNAVKNLYEEQLKLAKQSEEIRARLIMTRTREEGEAIIKQLQAGSMFEALAMEKSTDQATRFNGGDMGYFTTDVMPAAYKGVLANAKPGQIAGPIEIDGGFAILKVEDRRQEQPLSLDEARPQILRFLTYDQVRILLTKLRDKAEVKMLVKDSDFGVGADEEPASAAQAAEMASESASEAASAAPVPAAR</sequence>
<gene>
    <name evidence="11" type="ORF">GCM10011273_21550</name>
</gene>
<evidence type="ECO:0000256" key="9">
    <source>
        <dbReference type="SAM" id="MobiDB-lite"/>
    </source>
</evidence>
<dbReference type="PANTHER" id="PTHR47245">
    <property type="entry name" value="PEPTIDYLPROLYL ISOMERASE"/>
    <property type="match status" value="1"/>
</dbReference>
<dbReference type="InterPro" id="IPR027304">
    <property type="entry name" value="Trigger_fact/SurA_dom_sf"/>
</dbReference>
<dbReference type="InterPro" id="IPR023058">
    <property type="entry name" value="PPIase_PpiC_CS"/>
</dbReference>
<evidence type="ECO:0000256" key="6">
    <source>
        <dbReference type="ARBA" id="ARBA00030642"/>
    </source>
</evidence>
<dbReference type="Pfam" id="PF00639">
    <property type="entry name" value="Rotamase"/>
    <property type="match status" value="1"/>
</dbReference>
<dbReference type="PANTHER" id="PTHR47245:SF2">
    <property type="entry name" value="PEPTIDYL-PROLYL CIS-TRANS ISOMERASE HP_0175-RELATED"/>
    <property type="match status" value="1"/>
</dbReference>
<dbReference type="InterPro" id="IPR000297">
    <property type="entry name" value="PPIase_PpiC"/>
</dbReference>
<reference evidence="11" key="1">
    <citation type="journal article" date="2014" name="Int. J. Syst. Evol. Microbiol.">
        <title>Complete genome sequence of Corynebacterium casei LMG S-19264T (=DSM 44701T), isolated from a smear-ripened cheese.</title>
        <authorList>
            <consortium name="US DOE Joint Genome Institute (JGI-PGF)"/>
            <person name="Walter F."/>
            <person name="Albersmeier A."/>
            <person name="Kalinowski J."/>
            <person name="Ruckert C."/>
        </authorList>
    </citation>
    <scope>NUCLEOTIDE SEQUENCE</scope>
    <source>
        <strain evidence="11">KCTC 32296</strain>
    </source>
</reference>
<dbReference type="Gene3D" id="3.10.50.40">
    <property type="match status" value="1"/>
</dbReference>
<evidence type="ECO:0000313" key="12">
    <source>
        <dbReference type="Proteomes" id="UP000662572"/>
    </source>
</evidence>
<evidence type="ECO:0000256" key="8">
    <source>
        <dbReference type="PROSITE-ProRule" id="PRU00278"/>
    </source>
</evidence>
<protein>
    <recommendedName>
        <fullName evidence="4">Parvulin-like PPIase</fullName>
        <ecNumber evidence="3">5.2.1.8</ecNumber>
    </recommendedName>
    <alternativeName>
        <fullName evidence="6">Peptidyl-prolyl cis-trans isomerase plp</fullName>
    </alternativeName>
    <alternativeName>
        <fullName evidence="7">Rotamase plp</fullName>
    </alternativeName>
</protein>
<feature type="region of interest" description="Disordered" evidence="9">
    <location>
        <begin position="289"/>
        <end position="323"/>
    </location>
</feature>
<evidence type="ECO:0000256" key="4">
    <source>
        <dbReference type="ARBA" id="ARBA00018370"/>
    </source>
</evidence>
<evidence type="ECO:0000259" key="10">
    <source>
        <dbReference type="PROSITE" id="PS50198"/>
    </source>
</evidence>
<dbReference type="PROSITE" id="PS50198">
    <property type="entry name" value="PPIC_PPIASE_2"/>
    <property type="match status" value="1"/>
</dbReference>
<name>A0A918UU97_9CAUL</name>
<feature type="compositionally biased region" description="Low complexity" evidence="9">
    <location>
        <begin position="297"/>
        <end position="323"/>
    </location>
</feature>
<proteinExistence type="inferred from homology"/>
<evidence type="ECO:0000313" key="11">
    <source>
        <dbReference type="EMBL" id="GGZ34769.1"/>
    </source>
</evidence>
<dbReference type="EC" id="5.2.1.8" evidence="3"/>
<comment type="caution">
    <text evidence="11">The sequence shown here is derived from an EMBL/GenBank/DDBJ whole genome shotgun (WGS) entry which is preliminary data.</text>
</comment>
<keyword evidence="12" id="KW-1185">Reference proteome</keyword>
<dbReference type="EMBL" id="BMZB01000002">
    <property type="protein sequence ID" value="GGZ34769.1"/>
    <property type="molecule type" value="Genomic_DNA"/>
</dbReference>
<reference evidence="11" key="2">
    <citation type="submission" date="2020-09" db="EMBL/GenBank/DDBJ databases">
        <authorList>
            <person name="Sun Q."/>
            <person name="Kim S."/>
        </authorList>
    </citation>
    <scope>NUCLEOTIDE SEQUENCE</scope>
    <source>
        <strain evidence="11">KCTC 32296</strain>
    </source>
</reference>
<comment type="similarity">
    <text evidence="2">Belongs to the PpiC/parvulin rotamase family.</text>
</comment>
<dbReference type="Proteomes" id="UP000662572">
    <property type="component" value="Unassembled WGS sequence"/>
</dbReference>
<organism evidence="11 12">
    <name type="scientific">Asticcacaulis endophyticus</name>
    <dbReference type="NCBI Taxonomy" id="1395890"/>
    <lineage>
        <taxon>Bacteria</taxon>
        <taxon>Pseudomonadati</taxon>
        <taxon>Pseudomonadota</taxon>
        <taxon>Alphaproteobacteria</taxon>
        <taxon>Caulobacterales</taxon>
        <taxon>Caulobacteraceae</taxon>
        <taxon>Asticcacaulis</taxon>
    </lineage>
</organism>
<evidence type="ECO:0000256" key="3">
    <source>
        <dbReference type="ARBA" id="ARBA00013194"/>
    </source>
</evidence>
<keyword evidence="8 11" id="KW-0413">Isomerase</keyword>
<dbReference type="InterPro" id="IPR046357">
    <property type="entry name" value="PPIase_dom_sf"/>
</dbReference>
<dbReference type="PROSITE" id="PS01096">
    <property type="entry name" value="PPIC_PPIASE_1"/>
    <property type="match status" value="1"/>
</dbReference>
<evidence type="ECO:0000256" key="7">
    <source>
        <dbReference type="ARBA" id="ARBA00031484"/>
    </source>
</evidence>